<dbReference type="Proteomes" id="UP000026682">
    <property type="component" value="Unassembled WGS sequence"/>
</dbReference>
<evidence type="ECO:0000256" key="9">
    <source>
        <dbReference type="ARBA" id="ARBA00023159"/>
    </source>
</evidence>
<keyword evidence="7" id="KW-0805">Transcription regulation</keyword>
<dbReference type="Pfam" id="PF12833">
    <property type="entry name" value="HTH_18"/>
    <property type="match status" value="1"/>
</dbReference>
<dbReference type="Pfam" id="PF02805">
    <property type="entry name" value="Ada_Zn_binding"/>
    <property type="match status" value="1"/>
</dbReference>
<keyword evidence="3" id="KW-0808">Transferase</keyword>
<dbReference type="PANTHER" id="PTHR46796">
    <property type="entry name" value="HTH-TYPE TRANSCRIPTIONAL ACTIVATOR RHAS-RELATED"/>
    <property type="match status" value="1"/>
</dbReference>
<evidence type="ECO:0000256" key="5">
    <source>
        <dbReference type="ARBA" id="ARBA00022763"/>
    </source>
</evidence>
<evidence type="ECO:0000256" key="10">
    <source>
        <dbReference type="ARBA" id="ARBA00023163"/>
    </source>
</evidence>
<evidence type="ECO:0000256" key="8">
    <source>
        <dbReference type="ARBA" id="ARBA00023125"/>
    </source>
</evidence>
<evidence type="ECO:0000256" key="7">
    <source>
        <dbReference type="ARBA" id="ARBA00023015"/>
    </source>
</evidence>
<dbReference type="AlphaFoldDB" id="A0A158M3W7"/>
<evidence type="ECO:0000313" key="14">
    <source>
        <dbReference type="Proteomes" id="UP000026682"/>
    </source>
</evidence>
<dbReference type="PROSITE" id="PS01124">
    <property type="entry name" value="HTH_ARAC_FAMILY_2"/>
    <property type="match status" value="1"/>
</dbReference>
<dbReference type="InterPro" id="IPR009057">
    <property type="entry name" value="Homeodomain-like_sf"/>
</dbReference>
<dbReference type="InterPro" id="IPR004026">
    <property type="entry name" value="Ada_DNA_repair_Zn-bd"/>
</dbReference>
<reference evidence="13 14" key="1">
    <citation type="submission" date="2014-03" db="EMBL/GenBank/DDBJ databases">
        <title>Genome sequence of Bordetella holmseii.</title>
        <authorList>
            <person name="Harvill E."/>
            <person name="Goodfield L.L."/>
            <person name="Ivanov Y."/>
            <person name="Meyer J.A."/>
            <person name="Newth C."/>
            <person name="Cassiday P."/>
            <person name="Tondella M.L."/>
            <person name="Liao P."/>
            <person name="Zimmerman J."/>
            <person name="Meert K."/>
            <person name="Wessel D."/>
            <person name="Berger J."/>
            <person name="Dean J.M."/>
            <person name="Holubkov R."/>
            <person name="Burr J."/>
            <person name="Liu T."/>
            <person name="Brinkac L.M."/>
            <person name="Sanka R."/>
            <person name="Kim M."/>
            <person name="Losada L."/>
        </authorList>
    </citation>
    <scope>NUCLEOTIDE SEQUENCE [LARGE SCALE GENOMIC DNA]</scope>
    <source>
        <strain evidence="13 14">CDC-H585-BH</strain>
    </source>
</reference>
<feature type="domain" description="HTH araC/xylS-type" evidence="12">
    <location>
        <begin position="88"/>
        <end position="156"/>
    </location>
</feature>
<comment type="cofactor">
    <cofactor evidence="1">
        <name>Zn(2+)</name>
        <dbReference type="ChEBI" id="CHEBI:29105"/>
    </cofactor>
</comment>
<evidence type="ECO:0000256" key="6">
    <source>
        <dbReference type="ARBA" id="ARBA00022833"/>
    </source>
</evidence>
<dbReference type="InterPro" id="IPR035451">
    <property type="entry name" value="Ada-like_dom_sf"/>
</dbReference>
<dbReference type="FunFam" id="3.40.10.10:FF:000001">
    <property type="entry name" value="DNA-3-methyladenine glycosylase 2"/>
    <property type="match status" value="1"/>
</dbReference>
<gene>
    <name evidence="13" type="ORF">L497_1553</name>
</gene>
<comment type="caution">
    <text evidence="13">The sequence shown here is derived from an EMBL/GenBank/DDBJ whole genome shotgun (WGS) entry which is preliminary data.</text>
</comment>
<dbReference type="PANTHER" id="PTHR46796:SF6">
    <property type="entry name" value="ARAC SUBFAMILY"/>
    <property type="match status" value="1"/>
</dbReference>
<keyword evidence="9" id="KW-0010">Activator</keyword>
<dbReference type="InterPro" id="IPR018060">
    <property type="entry name" value="HTH_AraC"/>
</dbReference>
<evidence type="ECO:0000313" key="13">
    <source>
        <dbReference type="EMBL" id="KAK90601.1"/>
    </source>
</evidence>
<keyword evidence="2" id="KW-0489">Methyltransferase</keyword>
<evidence type="ECO:0000256" key="4">
    <source>
        <dbReference type="ARBA" id="ARBA00022723"/>
    </source>
</evidence>
<proteinExistence type="predicted"/>
<evidence type="ECO:0000259" key="12">
    <source>
        <dbReference type="PROSITE" id="PS01124"/>
    </source>
</evidence>
<dbReference type="PATRIC" id="fig|1331206.3.peg.2057"/>
<dbReference type="GO" id="GO:0043565">
    <property type="term" value="F:sequence-specific DNA binding"/>
    <property type="evidence" value="ECO:0007669"/>
    <property type="project" value="InterPro"/>
</dbReference>
<dbReference type="SUPFAM" id="SSF57884">
    <property type="entry name" value="Ada DNA repair protein, N-terminal domain (N-Ada 10)"/>
    <property type="match status" value="1"/>
</dbReference>
<dbReference type="Gene3D" id="1.10.10.60">
    <property type="entry name" value="Homeodomain-like"/>
    <property type="match status" value="1"/>
</dbReference>
<dbReference type="STRING" id="35814.BBB42_11055"/>
<dbReference type="GO" id="GO:0008270">
    <property type="term" value="F:zinc ion binding"/>
    <property type="evidence" value="ECO:0007669"/>
    <property type="project" value="InterPro"/>
</dbReference>
<organism evidence="13 14">
    <name type="scientific">Bordetella holmesii CDC-H585-BH</name>
    <dbReference type="NCBI Taxonomy" id="1331206"/>
    <lineage>
        <taxon>Bacteria</taxon>
        <taxon>Pseudomonadati</taxon>
        <taxon>Pseudomonadota</taxon>
        <taxon>Betaproteobacteria</taxon>
        <taxon>Burkholderiales</taxon>
        <taxon>Alcaligenaceae</taxon>
        <taxon>Bordetella</taxon>
    </lineage>
</organism>
<keyword evidence="6" id="KW-0862">Zinc</keyword>
<dbReference type="Gene3D" id="3.40.10.10">
    <property type="entry name" value="DNA Methylphosphotriester Repair Domain"/>
    <property type="match status" value="1"/>
</dbReference>
<protein>
    <submittedName>
        <fullName evidence="13">Metal-binding domain of Ada</fullName>
    </submittedName>
</protein>
<dbReference type="GO" id="GO:0008168">
    <property type="term" value="F:methyltransferase activity"/>
    <property type="evidence" value="ECO:0007669"/>
    <property type="project" value="UniProtKB-KW"/>
</dbReference>
<keyword evidence="11" id="KW-0234">DNA repair</keyword>
<dbReference type="EMBL" id="JFZZ01000072">
    <property type="protein sequence ID" value="KAK90601.1"/>
    <property type="molecule type" value="Genomic_DNA"/>
</dbReference>
<keyword evidence="10" id="KW-0804">Transcription</keyword>
<name>A0A158M3W7_9BORD</name>
<dbReference type="GO" id="GO:0003700">
    <property type="term" value="F:DNA-binding transcription factor activity"/>
    <property type="evidence" value="ECO:0007669"/>
    <property type="project" value="InterPro"/>
</dbReference>
<evidence type="ECO:0000256" key="2">
    <source>
        <dbReference type="ARBA" id="ARBA00022603"/>
    </source>
</evidence>
<dbReference type="GO" id="GO:0006307">
    <property type="term" value="P:DNA alkylation repair"/>
    <property type="evidence" value="ECO:0007669"/>
    <property type="project" value="UniProtKB-ARBA"/>
</dbReference>
<sequence length="156" mass="17159">MTGDARQACYSALKAKDARFDGRFFVGVSSTGIYCRPVCPVRVPKLENCSFHHTAAAAEQAGFRPCLLCRPELAPGHSPMDARTSLARRAARLMDDHGGRHASVRALAQELGCTDRHLRRVFMAEFGVNPIQYLQTSRLLLAKNLLTDTDLGVNCQ</sequence>
<evidence type="ECO:0000256" key="11">
    <source>
        <dbReference type="ARBA" id="ARBA00023204"/>
    </source>
</evidence>
<evidence type="ECO:0000256" key="1">
    <source>
        <dbReference type="ARBA" id="ARBA00001947"/>
    </source>
</evidence>
<dbReference type="InterPro" id="IPR050204">
    <property type="entry name" value="AraC_XylS_family_regulators"/>
</dbReference>
<accession>A0A158M3W7</accession>
<keyword evidence="4" id="KW-0479">Metal-binding</keyword>
<dbReference type="GO" id="GO:0032259">
    <property type="term" value="P:methylation"/>
    <property type="evidence" value="ECO:0007669"/>
    <property type="project" value="UniProtKB-KW"/>
</dbReference>
<dbReference type="SUPFAM" id="SSF46689">
    <property type="entry name" value="Homeodomain-like"/>
    <property type="match status" value="1"/>
</dbReference>
<keyword evidence="5" id="KW-0227">DNA damage</keyword>
<keyword evidence="8" id="KW-0238">DNA-binding</keyword>
<evidence type="ECO:0000256" key="3">
    <source>
        <dbReference type="ARBA" id="ARBA00022679"/>
    </source>
</evidence>